<accession>A0A0F8W9A6</accession>
<dbReference type="EMBL" id="LAZR01066626">
    <property type="protein sequence ID" value="KKK53198.1"/>
    <property type="molecule type" value="Genomic_DNA"/>
</dbReference>
<name>A0A0F8W9A6_9ZZZZ</name>
<dbReference type="AlphaFoldDB" id="A0A0F8W9A6"/>
<organism evidence="1">
    <name type="scientific">marine sediment metagenome</name>
    <dbReference type="NCBI Taxonomy" id="412755"/>
    <lineage>
        <taxon>unclassified sequences</taxon>
        <taxon>metagenomes</taxon>
        <taxon>ecological metagenomes</taxon>
    </lineage>
</organism>
<reference evidence="1" key="1">
    <citation type="journal article" date="2015" name="Nature">
        <title>Complex archaea that bridge the gap between prokaryotes and eukaryotes.</title>
        <authorList>
            <person name="Spang A."/>
            <person name="Saw J.H."/>
            <person name="Jorgensen S.L."/>
            <person name="Zaremba-Niedzwiedzka K."/>
            <person name="Martijn J."/>
            <person name="Lind A.E."/>
            <person name="van Eijk R."/>
            <person name="Schleper C."/>
            <person name="Guy L."/>
            <person name="Ettema T.J."/>
        </authorList>
    </citation>
    <scope>NUCLEOTIDE SEQUENCE</scope>
</reference>
<protein>
    <submittedName>
        <fullName evidence="1">Uncharacterized protein</fullName>
    </submittedName>
</protein>
<feature type="non-terminal residue" evidence="1">
    <location>
        <position position="1"/>
    </location>
</feature>
<dbReference type="InterPro" id="IPR044000">
    <property type="entry name" value="Phage_tube_2"/>
</dbReference>
<comment type="caution">
    <text evidence="1">The sequence shown here is derived from an EMBL/GenBank/DDBJ whole genome shotgun (WGS) entry which is preliminary data.</text>
</comment>
<evidence type="ECO:0000313" key="1">
    <source>
        <dbReference type="EMBL" id="KKK53198.1"/>
    </source>
</evidence>
<gene>
    <name evidence="1" type="ORF">LCGC14_3097190</name>
</gene>
<sequence length="287" mass="30402">AQNYLSGGGTVALYAFEDMDGWALAAASHTASGETRVPFGQGVEVSMSRNNNAERIFGVGARNATATVNKQYGGTMTISGVLSNAYWLLGVLGANSDGGTSGAYTHTYTEADILPSFTTDLGFELGTTDFESEVIGCVVNTCTISAAVNEALKFSLECSFRYENLGTAKSADIVDVEPVFTFAHGSIEMPDGTTIAAVQSFELSIVNNAESVYGVGSRFMTAVVAKNGEYNLRGDKAACEGMSKEESQKARYGKSLANAWFHNPITKIVYFCDELSTFESRAAGESA</sequence>
<dbReference type="Pfam" id="PF18906">
    <property type="entry name" value="Phage_tube_2"/>
    <property type="match status" value="1"/>
</dbReference>
<proteinExistence type="predicted"/>